<feature type="transmembrane region" description="Helical" evidence="1">
    <location>
        <begin position="12"/>
        <end position="32"/>
    </location>
</feature>
<protein>
    <submittedName>
        <fullName evidence="2">SHOCT domain-containing protein</fullName>
    </submittedName>
</protein>
<feature type="transmembrane region" description="Helical" evidence="1">
    <location>
        <begin position="38"/>
        <end position="58"/>
    </location>
</feature>
<keyword evidence="1" id="KW-0812">Transmembrane</keyword>
<organism evidence="2 3">
    <name type="scientific">Gottfriedia acidiceleris</name>
    <dbReference type="NCBI Taxonomy" id="371036"/>
    <lineage>
        <taxon>Bacteria</taxon>
        <taxon>Bacillati</taxon>
        <taxon>Bacillota</taxon>
        <taxon>Bacilli</taxon>
        <taxon>Bacillales</taxon>
        <taxon>Bacillaceae</taxon>
        <taxon>Gottfriedia</taxon>
    </lineage>
</organism>
<keyword evidence="1" id="KW-1133">Transmembrane helix</keyword>
<dbReference type="Proteomes" id="UP000830639">
    <property type="component" value="Chromosome"/>
</dbReference>
<name>A0ABY4JIA5_9BACI</name>
<gene>
    <name evidence="2" type="ORF">MY490_17490</name>
</gene>
<evidence type="ECO:0000313" key="2">
    <source>
        <dbReference type="EMBL" id="UPM53565.1"/>
    </source>
</evidence>
<proteinExistence type="predicted"/>
<dbReference type="EMBL" id="CP096034">
    <property type="protein sequence ID" value="UPM53565.1"/>
    <property type="molecule type" value="Genomic_DNA"/>
</dbReference>
<accession>A0ABY4JIA5</accession>
<keyword evidence="1" id="KW-0472">Membrane</keyword>
<keyword evidence="3" id="KW-1185">Reference proteome</keyword>
<evidence type="ECO:0000256" key="1">
    <source>
        <dbReference type="SAM" id="Phobius"/>
    </source>
</evidence>
<dbReference type="RefSeq" id="WP_248266818.1">
    <property type="nucleotide sequence ID" value="NZ_CP096034.1"/>
</dbReference>
<evidence type="ECO:0000313" key="3">
    <source>
        <dbReference type="Proteomes" id="UP000830639"/>
    </source>
</evidence>
<sequence>MRKIRVKPSKGQSFLGLLIGIIFIVLGFTIVIPQVGLFGLLWTGIAIMITIINGYNVFSDRGISNYDVTVEKYITREKEDFEVKLRKLNKLKNDGVITNSEFQKEKEKIFNREM</sequence>
<reference evidence="2 3" key="1">
    <citation type="submission" date="2022-04" db="EMBL/GenBank/DDBJ databases">
        <title>Mechanism of arsenic methylation and mitigation arsenic toxicity by Bacillus sp. LH14 from an Arsenic-Contaminated Paddy Soil.</title>
        <authorList>
            <person name="Wang D."/>
        </authorList>
    </citation>
    <scope>NUCLEOTIDE SEQUENCE [LARGE SCALE GENOMIC DNA]</scope>
    <source>
        <strain evidence="2 3">LH14</strain>
    </source>
</reference>